<protein>
    <submittedName>
        <fullName evidence="1">Uncharacterized protein</fullName>
    </submittedName>
</protein>
<reference evidence="1" key="1">
    <citation type="submission" date="2021-02" db="EMBL/GenBank/DDBJ databases">
        <authorList>
            <person name="Nowell W R."/>
        </authorList>
    </citation>
    <scope>NUCLEOTIDE SEQUENCE</scope>
</reference>
<dbReference type="OrthoDB" id="10034966at2759"/>
<dbReference type="Proteomes" id="UP000663891">
    <property type="component" value="Unassembled WGS sequence"/>
</dbReference>
<evidence type="ECO:0000313" key="1">
    <source>
        <dbReference type="EMBL" id="CAF0991445.1"/>
    </source>
</evidence>
<dbReference type="AlphaFoldDB" id="A0A814GAF8"/>
<accession>A0A814GAF8</accession>
<evidence type="ECO:0000313" key="2">
    <source>
        <dbReference type="Proteomes" id="UP000663891"/>
    </source>
</evidence>
<sequence length="68" mass="7892">MAYYIPIQCSIPQMLKKPDVLTMLIKNFNESVNRNIMDTDLMFNCRHGLLGKQRTVLKNKPDALLLQL</sequence>
<proteinExistence type="predicted"/>
<dbReference type="EMBL" id="CAJNON010000118">
    <property type="protein sequence ID" value="CAF0991445.1"/>
    <property type="molecule type" value="Genomic_DNA"/>
</dbReference>
<name>A0A814GAF8_9BILA</name>
<comment type="caution">
    <text evidence="1">The sequence shown here is derived from an EMBL/GenBank/DDBJ whole genome shotgun (WGS) entry which is preliminary data.</text>
</comment>
<organism evidence="1 2">
    <name type="scientific">Adineta steineri</name>
    <dbReference type="NCBI Taxonomy" id="433720"/>
    <lineage>
        <taxon>Eukaryota</taxon>
        <taxon>Metazoa</taxon>
        <taxon>Spiralia</taxon>
        <taxon>Gnathifera</taxon>
        <taxon>Rotifera</taxon>
        <taxon>Eurotatoria</taxon>
        <taxon>Bdelloidea</taxon>
        <taxon>Adinetida</taxon>
        <taxon>Adinetidae</taxon>
        <taxon>Adineta</taxon>
    </lineage>
</organism>
<gene>
    <name evidence="1" type="ORF">VCS650_LOCUS14221</name>
</gene>